<dbReference type="Proteomes" id="UP000289738">
    <property type="component" value="Chromosome A03"/>
</dbReference>
<sequence length="483" mass="53790">MATHQGPHHHALLFAYPLQGHVIPAANLAIKLASRGFVVTFVNSHYIHYQITKSNSSSSTTSYKEEKNMFAAARESGLDIRYTTVSDGLPVSHDRFGNLHQFHAAMLHVQSAHAEELVENVVKNSVPPVSCLVADTFFVWPSAIAKKFGLAYVSFWTEPALVYSLYYHSDLLEKNRHFACKDMRKDSIDYLPGVETIDPKDLTSYHQESKDTSTMFHQLISASFIDAKGADFVLCNTVQELEPKVIAALQTYKPFYAIGPTFAPGFTNTTMATSLWSESDCTQWLNSKPHGSVLYASFGSLAHISRRVLEEIANGLLLSNVSFVWVLRPNIVGSVKVDPLPVGFRKAIRDRGMVIPWCSQTQVLAHPAIGGFLTHCGWNSILEGIWCEVPLLCFPLMSDQFTNRKQVVDYWKVGINLSDRTVITKEEVSKNVSRVMGGPLGDQLKTTGKEIKKKLEDALSPSGSSEKNMEYFIKDLNTKSHGQ</sequence>
<dbReference type="InterPro" id="IPR002213">
    <property type="entry name" value="UDP_glucos_trans"/>
</dbReference>
<accession>A0A445E4Y0</accession>
<gene>
    <name evidence="6" type="ORF">Ahy_A03g016932</name>
</gene>
<dbReference type="Pfam" id="PF00201">
    <property type="entry name" value="UDPGT"/>
    <property type="match status" value="1"/>
</dbReference>
<dbReference type="GO" id="GO:0080044">
    <property type="term" value="F:quercetin 7-O-glucosyltransferase activity"/>
    <property type="evidence" value="ECO:0007669"/>
    <property type="project" value="TreeGrafter"/>
</dbReference>
<evidence type="ECO:0000256" key="3">
    <source>
        <dbReference type="ARBA" id="ARBA00022679"/>
    </source>
</evidence>
<evidence type="ECO:0000313" key="7">
    <source>
        <dbReference type="Proteomes" id="UP000289738"/>
    </source>
</evidence>
<comment type="caution">
    <text evidence="6">The sequence shown here is derived from an EMBL/GenBank/DDBJ whole genome shotgun (WGS) entry which is preliminary data.</text>
</comment>
<proteinExistence type="inferred from homology"/>
<dbReference type="EMBL" id="SDMP01000003">
    <property type="protein sequence ID" value="RYR70439.1"/>
    <property type="molecule type" value="Genomic_DNA"/>
</dbReference>
<organism evidence="6 7">
    <name type="scientific">Arachis hypogaea</name>
    <name type="common">Peanut</name>
    <dbReference type="NCBI Taxonomy" id="3818"/>
    <lineage>
        <taxon>Eukaryota</taxon>
        <taxon>Viridiplantae</taxon>
        <taxon>Streptophyta</taxon>
        <taxon>Embryophyta</taxon>
        <taxon>Tracheophyta</taxon>
        <taxon>Spermatophyta</taxon>
        <taxon>Magnoliopsida</taxon>
        <taxon>eudicotyledons</taxon>
        <taxon>Gunneridae</taxon>
        <taxon>Pentapetalae</taxon>
        <taxon>rosids</taxon>
        <taxon>fabids</taxon>
        <taxon>Fabales</taxon>
        <taxon>Fabaceae</taxon>
        <taxon>Papilionoideae</taxon>
        <taxon>50 kb inversion clade</taxon>
        <taxon>dalbergioids sensu lato</taxon>
        <taxon>Dalbergieae</taxon>
        <taxon>Pterocarpus clade</taxon>
        <taxon>Arachis</taxon>
    </lineage>
</organism>
<dbReference type="PROSITE" id="PS00375">
    <property type="entry name" value="UDPGT"/>
    <property type="match status" value="1"/>
</dbReference>
<dbReference type="PANTHER" id="PTHR11926">
    <property type="entry name" value="GLUCOSYL/GLUCURONOSYL TRANSFERASES"/>
    <property type="match status" value="1"/>
</dbReference>
<evidence type="ECO:0000256" key="5">
    <source>
        <dbReference type="RuleBase" id="RU362057"/>
    </source>
</evidence>
<evidence type="ECO:0000256" key="1">
    <source>
        <dbReference type="ARBA" id="ARBA00009995"/>
    </source>
</evidence>
<reference evidence="6 7" key="1">
    <citation type="submission" date="2019-01" db="EMBL/GenBank/DDBJ databases">
        <title>Sequencing of cultivated peanut Arachis hypogaea provides insights into genome evolution and oil improvement.</title>
        <authorList>
            <person name="Chen X."/>
        </authorList>
    </citation>
    <scope>NUCLEOTIDE SEQUENCE [LARGE SCALE GENOMIC DNA]</scope>
    <source>
        <strain evidence="7">cv. Fuhuasheng</strain>
        <tissue evidence="6">Leaves</tissue>
    </source>
</reference>
<dbReference type="AlphaFoldDB" id="A0A445E4Y0"/>
<dbReference type="Gramene" id="arahy.Tifrunner.gnm2.ann2.Ah03g013900.1">
    <property type="protein sequence ID" value="arahy.Tifrunner.gnm2.ann2.Ah03g013900.1-CDS"/>
    <property type="gene ID" value="arahy.Tifrunner.gnm2.ann2.Ah03g013900"/>
</dbReference>
<evidence type="ECO:0000256" key="4">
    <source>
        <dbReference type="RuleBase" id="RU003718"/>
    </source>
</evidence>
<dbReference type="SMR" id="A0A445E4Y0"/>
<name>A0A445E4Y0_ARAHY</name>
<dbReference type="STRING" id="3818.A0A445E4Y0"/>
<evidence type="ECO:0000256" key="2">
    <source>
        <dbReference type="ARBA" id="ARBA00022676"/>
    </source>
</evidence>
<dbReference type="FunFam" id="3.40.50.2000:FF:000078">
    <property type="entry name" value="Glycosyltransferase"/>
    <property type="match status" value="1"/>
</dbReference>
<dbReference type="SUPFAM" id="SSF53756">
    <property type="entry name" value="UDP-Glycosyltransferase/glycogen phosphorylase"/>
    <property type="match status" value="1"/>
</dbReference>
<evidence type="ECO:0000313" key="6">
    <source>
        <dbReference type="EMBL" id="RYR70439.1"/>
    </source>
</evidence>
<dbReference type="CDD" id="cd03784">
    <property type="entry name" value="GT1_Gtf-like"/>
    <property type="match status" value="1"/>
</dbReference>
<dbReference type="EC" id="2.4.1.-" evidence="5"/>
<protein>
    <recommendedName>
        <fullName evidence="5">Glycosyltransferase</fullName>
        <ecNumber evidence="5">2.4.1.-</ecNumber>
    </recommendedName>
</protein>
<keyword evidence="3 4" id="KW-0808">Transferase</keyword>
<dbReference type="OrthoDB" id="5835829at2759"/>
<dbReference type="Gene3D" id="3.40.50.2000">
    <property type="entry name" value="Glycogen Phosphorylase B"/>
    <property type="match status" value="2"/>
</dbReference>
<dbReference type="InterPro" id="IPR035595">
    <property type="entry name" value="UDP_glycos_trans_CS"/>
</dbReference>
<dbReference type="PANTHER" id="PTHR11926:SF774">
    <property type="entry name" value="UDP-GLYCOSYLTRANSFERASE 85A1-RELATED"/>
    <property type="match status" value="1"/>
</dbReference>
<keyword evidence="7" id="KW-1185">Reference proteome</keyword>
<comment type="similarity">
    <text evidence="1 4">Belongs to the UDP-glycosyltransferase family.</text>
</comment>
<keyword evidence="2 4" id="KW-0328">Glycosyltransferase</keyword>
<dbReference type="GO" id="GO:0080043">
    <property type="term" value="F:quercetin 3-O-glucosyltransferase activity"/>
    <property type="evidence" value="ECO:0007669"/>
    <property type="project" value="TreeGrafter"/>
</dbReference>